<sequence length="276" mass="31835">MPGKVGRYFKKEFRLHMFSLEHEDSSDFYLSCWQRNRSCWPLLLVRTLIFIGCLSTVVASMVIMTKGQMKFGHWFIFMTHWGLLFNTISALLAWLISVSELFNGPDSNPNKLVKVYWTVFNASISIAFFITAFYWILLTGIVEADYALDPVLDVFIHGINSVFMFCLLITSRHPTRLLHFYIPLILGIIYMLFSVIYYAAGGRSPFNTHWIYPMLDWEKPGPTILLSVGSAFSMIVLHCIVVAMTLCRDALTRRFREPTELTISGQNNGMSNNYFR</sequence>
<organism evidence="1 2">
    <name type="scientific">Mythimna loreyi</name>
    <dbReference type="NCBI Taxonomy" id="667449"/>
    <lineage>
        <taxon>Eukaryota</taxon>
        <taxon>Metazoa</taxon>
        <taxon>Ecdysozoa</taxon>
        <taxon>Arthropoda</taxon>
        <taxon>Hexapoda</taxon>
        <taxon>Insecta</taxon>
        <taxon>Pterygota</taxon>
        <taxon>Neoptera</taxon>
        <taxon>Endopterygota</taxon>
        <taxon>Lepidoptera</taxon>
        <taxon>Glossata</taxon>
        <taxon>Ditrysia</taxon>
        <taxon>Noctuoidea</taxon>
        <taxon>Noctuidae</taxon>
        <taxon>Noctuinae</taxon>
        <taxon>Hadenini</taxon>
        <taxon>Mythimna</taxon>
    </lineage>
</organism>
<comment type="caution">
    <text evidence="1">The sequence shown here is derived from an EMBL/GenBank/DDBJ whole genome shotgun (WGS) entry which is preliminary data.</text>
</comment>
<accession>A0ACC2RBG9</accession>
<dbReference type="EMBL" id="CM056778">
    <property type="protein sequence ID" value="KAJ8736157.1"/>
    <property type="molecule type" value="Genomic_DNA"/>
</dbReference>
<gene>
    <name evidence="1" type="ORF">PYW08_006813</name>
</gene>
<keyword evidence="2" id="KW-1185">Reference proteome</keyword>
<protein>
    <submittedName>
        <fullName evidence="1">Uncharacterized protein</fullName>
    </submittedName>
</protein>
<evidence type="ECO:0000313" key="2">
    <source>
        <dbReference type="Proteomes" id="UP001231649"/>
    </source>
</evidence>
<dbReference type="Proteomes" id="UP001231649">
    <property type="component" value="Chromosome 2"/>
</dbReference>
<reference evidence="1" key="1">
    <citation type="submission" date="2023-03" db="EMBL/GenBank/DDBJ databases">
        <title>Chromosome-level genomes of two armyworms, Mythimna separata and Mythimna loreyi, provide insights into the biosynthesis and reception of sex pheromones.</title>
        <authorList>
            <person name="Zhao H."/>
        </authorList>
    </citation>
    <scope>NUCLEOTIDE SEQUENCE</scope>
    <source>
        <strain evidence="1">BeijingLab</strain>
    </source>
</reference>
<evidence type="ECO:0000313" key="1">
    <source>
        <dbReference type="EMBL" id="KAJ8736157.1"/>
    </source>
</evidence>
<proteinExistence type="predicted"/>
<name>A0ACC2RBG9_9NEOP</name>